<dbReference type="PANTHER" id="PTHR20857">
    <property type="entry name" value="THIAMINE-PHOSPHATE PYROPHOSPHORYLASE"/>
    <property type="match status" value="1"/>
</dbReference>
<dbReference type="InterPro" id="IPR022998">
    <property type="entry name" value="ThiamineP_synth_TenI"/>
</dbReference>
<dbReference type="Gene3D" id="3.20.20.70">
    <property type="entry name" value="Aldolase class I"/>
    <property type="match status" value="1"/>
</dbReference>
<dbReference type="GO" id="GO:0005737">
    <property type="term" value="C:cytoplasm"/>
    <property type="evidence" value="ECO:0007669"/>
    <property type="project" value="TreeGrafter"/>
</dbReference>
<comment type="caution">
    <text evidence="4">The sequence shown here is derived from an EMBL/GenBank/DDBJ whole genome shotgun (WGS) entry which is preliminary data.</text>
</comment>
<feature type="domain" description="Thiamine phosphate synthase/TenI" evidence="3">
    <location>
        <begin position="26"/>
        <end position="191"/>
    </location>
</feature>
<dbReference type="GO" id="GO:0009228">
    <property type="term" value="P:thiamine biosynthetic process"/>
    <property type="evidence" value="ECO:0007669"/>
    <property type="project" value="UniProtKB-KW"/>
</dbReference>
<dbReference type="AlphaFoldDB" id="A0A7C5HHC9"/>
<dbReference type="Pfam" id="PF02581">
    <property type="entry name" value="TMP-TENI"/>
    <property type="match status" value="1"/>
</dbReference>
<dbReference type="EMBL" id="DRSK01000220">
    <property type="protein sequence ID" value="HHE08015.1"/>
    <property type="molecule type" value="Genomic_DNA"/>
</dbReference>
<dbReference type="InterPro" id="IPR036206">
    <property type="entry name" value="ThiamineP_synth_sf"/>
</dbReference>
<evidence type="ECO:0000256" key="1">
    <source>
        <dbReference type="ARBA" id="ARBA00004948"/>
    </source>
</evidence>
<accession>A0A7C5HHC9</accession>
<dbReference type="InterPro" id="IPR013785">
    <property type="entry name" value="Aldolase_TIM"/>
</dbReference>
<evidence type="ECO:0000256" key="2">
    <source>
        <dbReference type="ARBA" id="ARBA00022977"/>
    </source>
</evidence>
<dbReference type="PANTHER" id="PTHR20857:SF15">
    <property type="entry name" value="THIAMINE-PHOSPHATE SYNTHASE"/>
    <property type="match status" value="1"/>
</dbReference>
<protein>
    <submittedName>
        <fullName evidence="4">Thiamine phosphate synthase</fullName>
    </submittedName>
</protein>
<organism evidence="4">
    <name type="scientific">Chlorobaculum parvum</name>
    <dbReference type="NCBI Taxonomy" id="274539"/>
    <lineage>
        <taxon>Bacteria</taxon>
        <taxon>Pseudomonadati</taxon>
        <taxon>Chlorobiota</taxon>
        <taxon>Chlorobiia</taxon>
        <taxon>Chlorobiales</taxon>
        <taxon>Chlorobiaceae</taxon>
        <taxon>Chlorobaculum</taxon>
    </lineage>
</organism>
<reference evidence="4" key="1">
    <citation type="journal article" date="2020" name="mSystems">
        <title>Genome- and Community-Level Interaction Insights into Carbon Utilization and Element Cycling Functions of Hydrothermarchaeota in Hydrothermal Sediment.</title>
        <authorList>
            <person name="Zhou Z."/>
            <person name="Liu Y."/>
            <person name="Xu W."/>
            <person name="Pan J."/>
            <person name="Luo Z.H."/>
            <person name="Li M."/>
        </authorList>
    </citation>
    <scope>NUCLEOTIDE SEQUENCE [LARGE SCALE GENOMIC DNA]</scope>
    <source>
        <strain evidence="4">HyVt-628</strain>
    </source>
</reference>
<dbReference type="SUPFAM" id="SSF51391">
    <property type="entry name" value="Thiamin phosphate synthase"/>
    <property type="match status" value="1"/>
</dbReference>
<dbReference type="CDD" id="cd00564">
    <property type="entry name" value="TMP_TenI"/>
    <property type="match status" value="1"/>
</dbReference>
<gene>
    <name evidence="4" type="ORF">ENL01_03895</name>
</gene>
<keyword evidence="2" id="KW-0784">Thiamine biosynthesis</keyword>
<comment type="pathway">
    <text evidence="1">Cofactor biosynthesis; thiamine diphosphate biosynthesis.</text>
</comment>
<name>A0A7C5HHC9_9CHLB</name>
<proteinExistence type="predicted"/>
<dbReference type="Proteomes" id="UP000886059">
    <property type="component" value="Unassembled WGS sequence"/>
</dbReference>
<evidence type="ECO:0000259" key="3">
    <source>
        <dbReference type="Pfam" id="PF02581"/>
    </source>
</evidence>
<sequence>MIRKPTSLPRLMIVSSGMEHSTRHGLALRQAKALEETAPVLYQLREKDVEARALEALCHQITPIIEPSGSIFTINERFDIALVSKATGVHLPEASCPPDVVKKNAPSLLAGQSVHSAEAARVATSAGIDYLLFGPVFQTPSKEPFGPPQGLERLREICQTTPLPVFAVGGITPERTPSCIECGAWGVAAMRPFFEPQTIPETINLFLSYLPS</sequence>
<dbReference type="GO" id="GO:0004789">
    <property type="term" value="F:thiamine-phosphate diphosphorylase activity"/>
    <property type="evidence" value="ECO:0007669"/>
    <property type="project" value="TreeGrafter"/>
</dbReference>
<evidence type="ECO:0000313" key="4">
    <source>
        <dbReference type="EMBL" id="HHE08015.1"/>
    </source>
</evidence>